<sequence>MLNEVQEAEAYQEDPDTPGCGVYWCPYCGDGKPEQAAVMQQPARAVDQHGIPL</sequence>
<dbReference type="AlphaFoldDB" id="A0A8I1EAW0"/>
<organism evidence="1 2">
    <name type="scientific">Pseudomonas putida</name>
    <name type="common">Arthrobacter siderocapsulatus</name>
    <dbReference type="NCBI Taxonomy" id="303"/>
    <lineage>
        <taxon>Bacteria</taxon>
        <taxon>Pseudomonadati</taxon>
        <taxon>Pseudomonadota</taxon>
        <taxon>Gammaproteobacteria</taxon>
        <taxon>Pseudomonadales</taxon>
        <taxon>Pseudomonadaceae</taxon>
        <taxon>Pseudomonas</taxon>
    </lineage>
</organism>
<gene>
    <name evidence="1" type="ORF">JEU22_04135</name>
</gene>
<evidence type="ECO:0000313" key="2">
    <source>
        <dbReference type="Proteomes" id="UP000637061"/>
    </source>
</evidence>
<evidence type="ECO:0000313" key="1">
    <source>
        <dbReference type="EMBL" id="MBI6883095.1"/>
    </source>
</evidence>
<name>A0A8I1EAW0_PSEPU</name>
<dbReference type="RefSeq" id="WP_198746709.1">
    <property type="nucleotide sequence ID" value="NZ_JAEHTE010000002.1"/>
</dbReference>
<comment type="caution">
    <text evidence="1">The sequence shown here is derived from an EMBL/GenBank/DDBJ whole genome shotgun (WGS) entry which is preliminary data.</text>
</comment>
<reference evidence="1" key="1">
    <citation type="submission" date="2020-12" db="EMBL/GenBank/DDBJ databases">
        <title>Enhanced detection system for hospital associated transmission using whole genome sequencing surveillance.</title>
        <authorList>
            <person name="Harrison L.H."/>
            <person name="Van Tyne D."/>
            <person name="Marsh J.W."/>
            <person name="Griffith M.P."/>
            <person name="Snyder D.J."/>
            <person name="Cooper V.S."/>
            <person name="Mustapha M."/>
        </authorList>
    </citation>
    <scope>NUCLEOTIDE SEQUENCE</scope>
    <source>
        <strain evidence="1">PSB00042</strain>
    </source>
</reference>
<proteinExistence type="predicted"/>
<dbReference type="EMBL" id="JAEHTE010000002">
    <property type="protein sequence ID" value="MBI6883095.1"/>
    <property type="molecule type" value="Genomic_DNA"/>
</dbReference>
<protein>
    <submittedName>
        <fullName evidence="1">Uncharacterized protein</fullName>
    </submittedName>
</protein>
<dbReference type="Proteomes" id="UP000637061">
    <property type="component" value="Unassembled WGS sequence"/>
</dbReference>
<accession>A0A8I1EAW0</accession>